<accession>A0A2W1LJM7</accession>
<feature type="transmembrane region" description="Helical" evidence="3">
    <location>
        <begin position="66"/>
        <end position="83"/>
    </location>
</feature>
<evidence type="ECO:0000259" key="4">
    <source>
        <dbReference type="PROSITE" id="PS50111"/>
    </source>
</evidence>
<dbReference type="GO" id="GO:0007165">
    <property type="term" value="P:signal transduction"/>
    <property type="evidence" value="ECO:0007669"/>
    <property type="project" value="UniProtKB-KW"/>
</dbReference>
<dbReference type="OrthoDB" id="242546at2"/>
<keyword evidence="3" id="KW-0812">Transmembrane</keyword>
<feature type="transmembrane region" description="Helical" evidence="3">
    <location>
        <begin position="134"/>
        <end position="157"/>
    </location>
</feature>
<evidence type="ECO:0000313" key="6">
    <source>
        <dbReference type="Proteomes" id="UP000249522"/>
    </source>
</evidence>
<gene>
    <name evidence="5" type="ORF">DNH61_17500</name>
</gene>
<keyword evidence="1 2" id="KW-0807">Transducer</keyword>
<dbReference type="PANTHER" id="PTHR32089:SF112">
    <property type="entry name" value="LYSOZYME-LIKE PROTEIN-RELATED"/>
    <property type="match status" value="1"/>
</dbReference>
<dbReference type="PROSITE" id="PS50111">
    <property type="entry name" value="CHEMOTAXIS_TRANSDUC_2"/>
    <property type="match status" value="1"/>
</dbReference>
<dbReference type="Proteomes" id="UP000249522">
    <property type="component" value="Unassembled WGS sequence"/>
</dbReference>
<keyword evidence="3" id="KW-0472">Membrane</keyword>
<dbReference type="SMART" id="SM00283">
    <property type="entry name" value="MA"/>
    <property type="match status" value="1"/>
</dbReference>
<feature type="transmembrane region" description="Helical" evidence="3">
    <location>
        <begin position="40"/>
        <end position="59"/>
    </location>
</feature>
<dbReference type="InterPro" id="IPR004089">
    <property type="entry name" value="MCPsignal_dom"/>
</dbReference>
<dbReference type="Pfam" id="PF00015">
    <property type="entry name" value="MCPsignal"/>
    <property type="match status" value="1"/>
</dbReference>
<comment type="caution">
    <text evidence="5">The sequence shown here is derived from an EMBL/GenBank/DDBJ whole genome shotgun (WGS) entry which is preliminary data.</text>
</comment>
<feature type="domain" description="Methyl-accepting transducer" evidence="4">
    <location>
        <begin position="207"/>
        <end position="443"/>
    </location>
</feature>
<evidence type="ECO:0000256" key="2">
    <source>
        <dbReference type="PROSITE-ProRule" id="PRU00284"/>
    </source>
</evidence>
<dbReference type="RefSeq" id="WP_111147965.1">
    <property type="nucleotide sequence ID" value="NZ_QKRB01000051.1"/>
</dbReference>
<dbReference type="PANTHER" id="PTHR32089">
    <property type="entry name" value="METHYL-ACCEPTING CHEMOTAXIS PROTEIN MCPB"/>
    <property type="match status" value="1"/>
</dbReference>
<reference evidence="5 6" key="1">
    <citation type="submission" date="2018-06" db="EMBL/GenBank/DDBJ databases">
        <title>Paenibacillus imtechensis sp. nov.</title>
        <authorList>
            <person name="Pinnaka A.K."/>
            <person name="Singh H."/>
            <person name="Kaur M."/>
        </authorList>
    </citation>
    <scope>NUCLEOTIDE SEQUENCE [LARGE SCALE GENOMIC DNA]</scope>
    <source>
        <strain evidence="5 6">SMB1</strain>
    </source>
</reference>
<organism evidence="5 6">
    <name type="scientific">Paenibacillus sambharensis</name>
    <dbReference type="NCBI Taxonomy" id="1803190"/>
    <lineage>
        <taxon>Bacteria</taxon>
        <taxon>Bacillati</taxon>
        <taxon>Bacillota</taxon>
        <taxon>Bacilli</taxon>
        <taxon>Bacillales</taxon>
        <taxon>Paenibacillaceae</taxon>
        <taxon>Paenibacillus</taxon>
    </lineage>
</organism>
<dbReference type="Gene3D" id="1.10.287.950">
    <property type="entry name" value="Methyl-accepting chemotaxis protein"/>
    <property type="match status" value="1"/>
</dbReference>
<name>A0A2W1LJM7_9BACL</name>
<dbReference type="SUPFAM" id="SSF58104">
    <property type="entry name" value="Methyl-accepting chemotaxis protein (MCP) signaling domain"/>
    <property type="match status" value="1"/>
</dbReference>
<evidence type="ECO:0000256" key="1">
    <source>
        <dbReference type="ARBA" id="ARBA00023224"/>
    </source>
</evidence>
<feature type="transmembrane region" description="Helical" evidence="3">
    <location>
        <begin position="16"/>
        <end position="34"/>
    </location>
</feature>
<dbReference type="GO" id="GO:0016020">
    <property type="term" value="C:membrane"/>
    <property type="evidence" value="ECO:0007669"/>
    <property type="project" value="InterPro"/>
</dbReference>
<protein>
    <recommendedName>
        <fullName evidence="4">Methyl-accepting transducer domain-containing protein</fullName>
    </recommendedName>
</protein>
<sequence>MNMEQIAKLDMQRKNALVGIALVVSSLLGIAMQMGLSVSLTTRLVMVGALLTSIAIIVFNRKGKGVYVLPYVALLGNAVVVYHLMQSAYLVHVLLIVIMITASSVYMRKLIFLAATALGFLLLTWFMLTNWDALGMSTLNFIFYLMYIFVICILLFLKTRVSAYLIQDLQSSHAQTEELLREEQVREVQLQQSTRSISERINRIFQKNTVSFQAMTDMNQAFQEMAEGMGQQSGTIQDISQKVEQTNQFVDQMVTDAEVLEQKAHEAKHSSLQGTKQVEALTEAISQFQESIMVMHKEMGELTGSVQNVSASTRSIQEIASKTNILSLNAGIEAARSGQNGLGFAVIAQEIRGLAANTSALSEDIMNRIEDIERRTQSTQKLTALNMEQMEKSIHLTEQTQQAFTTISGTVDLLADKMNEYAGLTKEVGSRSEDIRISVSDFSSFMEQVSATLQQLSATLNEQHSNYESISGDIKQSHDQIQHLMSLYQKEGS</sequence>
<feature type="transmembrane region" description="Helical" evidence="3">
    <location>
        <begin position="111"/>
        <end position="128"/>
    </location>
</feature>
<keyword evidence="6" id="KW-1185">Reference proteome</keyword>
<feature type="transmembrane region" description="Helical" evidence="3">
    <location>
        <begin position="89"/>
        <end position="106"/>
    </location>
</feature>
<keyword evidence="3" id="KW-1133">Transmembrane helix</keyword>
<proteinExistence type="predicted"/>
<dbReference type="AlphaFoldDB" id="A0A2W1LJM7"/>
<dbReference type="EMBL" id="QKRB01000051">
    <property type="protein sequence ID" value="PZD94744.1"/>
    <property type="molecule type" value="Genomic_DNA"/>
</dbReference>
<evidence type="ECO:0000313" key="5">
    <source>
        <dbReference type="EMBL" id="PZD94744.1"/>
    </source>
</evidence>
<evidence type="ECO:0000256" key="3">
    <source>
        <dbReference type="SAM" id="Phobius"/>
    </source>
</evidence>